<accession>A0A4R2MR59</accession>
<dbReference type="PANTHER" id="PTHR21600">
    <property type="entry name" value="MITOCHONDRIAL RNA PSEUDOURIDINE SYNTHASE"/>
    <property type="match status" value="1"/>
</dbReference>
<reference evidence="3 4" key="1">
    <citation type="submission" date="2019-03" db="EMBL/GenBank/DDBJ databases">
        <title>Genomic Encyclopedia of Type Strains, Phase IV (KMG-IV): sequencing the most valuable type-strain genomes for metagenomic binning, comparative biology and taxonomic classification.</title>
        <authorList>
            <person name="Goeker M."/>
        </authorList>
    </citation>
    <scope>NUCLEOTIDE SEQUENCE [LARGE SCALE GENOMIC DNA]</scope>
    <source>
        <strain evidence="3 4">DSM 1837</strain>
    </source>
</reference>
<dbReference type="InterPro" id="IPR006224">
    <property type="entry name" value="PsdUridine_synth_RluA-like_CS"/>
</dbReference>
<gene>
    <name evidence="3" type="ORF">EV674_1482</name>
</gene>
<dbReference type="InterPro" id="IPR006145">
    <property type="entry name" value="PsdUridine_synth_RsuA/RluA"/>
</dbReference>
<feature type="region of interest" description="Disordered" evidence="1">
    <location>
        <begin position="1"/>
        <end position="31"/>
    </location>
</feature>
<dbReference type="OrthoDB" id="9785808at2"/>
<sequence>MTESAALSGAPAPEGAPGNAPGARSASPDHPASAPTCLYADEALLVLAKPAGLLCVPGRGPDKQDCLSARAQQHWPEALVVHRLDMATSGLVLMARTPEVQRALGNAFAARTIEKRYQAVVQGCMAPAPGGGWGDIELPIAADWARRPLRVVDAERGKPSHTRWRVLASDAATHTTRLELAPVTGRTHQLRVHLAAVGHAILGDALYADAATQARAPRLLLHATRLALEHPISGEWVQFALPPDF</sequence>
<dbReference type="GO" id="GO:0000455">
    <property type="term" value="P:enzyme-directed rRNA pseudouridine synthesis"/>
    <property type="evidence" value="ECO:0007669"/>
    <property type="project" value="TreeGrafter"/>
</dbReference>
<organism evidence="3 4">
    <name type="scientific">Simplicispira metamorpha</name>
    <dbReference type="NCBI Taxonomy" id="80881"/>
    <lineage>
        <taxon>Bacteria</taxon>
        <taxon>Pseudomonadati</taxon>
        <taxon>Pseudomonadota</taxon>
        <taxon>Betaproteobacteria</taxon>
        <taxon>Burkholderiales</taxon>
        <taxon>Comamonadaceae</taxon>
        <taxon>Simplicispira</taxon>
    </lineage>
</organism>
<name>A0A4R2MR59_9BURK</name>
<evidence type="ECO:0000313" key="4">
    <source>
        <dbReference type="Proteomes" id="UP000295182"/>
    </source>
</evidence>
<feature type="compositionally biased region" description="Low complexity" evidence="1">
    <location>
        <begin position="1"/>
        <end position="23"/>
    </location>
</feature>
<dbReference type="PANTHER" id="PTHR21600:SF89">
    <property type="entry name" value="RIBOSOMAL LARGE SUBUNIT PSEUDOURIDINE SYNTHASE A"/>
    <property type="match status" value="1"/>
</dbReference>
<proteinExistence type="predicted"/>
<keyword evidence="4" id="KW-1185">Reference proteome</keyword>
<dbReference type="InterPro" id="IPR020103">
    <property type="entry name" value="PsdUridine_synth_cat_dom_sf"/>
</dbReference>
<dbReference type="GO" id="GO:0009982">
    <property type="term" value="F:pseudouridine synthase activity"/>
    <property type="evidence" value="ECO:0007669"/>
    <property type="project" value="InterPro"/>
</dbReference>
<dbReference type="Pfam" id="PF00849">
    <property type="entry name" value="PseudoU_synth_2"/>
    <property type="match status" value="1"/>
</dbReference>
<dbReference type="InterPro" id="IPR050188">
    <property type="entry name" value="RluA_PseudoU_synthase"/>
</dbReference>
<dbReference type="Proteomes" id="UP000295182">
    <property type="component" value="Unassembled WGS sequence"/>
</dbReference>
<dbReference type="RefSeq" id="WP_119014841.1">
    <property type="nucleotide sequence ID" value="NZ_QXNC01000056.1"/>
</dbReference>
<protein>
    <submittedName>
        <fullName evidence="3">Ribosomal large subunit pseudouridine synthase A</fullName>
    </submittedName>
</protein>
<dbReference type="GO" id="GO:0003723">
    <property type="term" value="F:RNA binding"/>
    <property type="evidence" value="ECO:0007669"/>
    <property type="project" value="InterPro"/>
</dbReference>
<dbReference type="SUPFAM" id="SSF55120">
    <property type="entry name" value="Pseudouridine synthase"/>
    <property type="match status" value="1"/>
</dbReference>
<dbReference type="CDD" id="cd02869">
    <property type="entry name" value="PseudoU_synth_RluA_like"/>
    <property type="match status" value="1"/>
</dbReference>
<evidence type="ECO:0000313" key="3">
    <source>
        <dbReference type="EMBL" id="TCP11145.1"/>
    </source>
</evidence>
<dbReference type="EMBL" id="SLXH01000048">
    <property type="protein sequence ID" value="TCP11145.1"/>
    <property type="molecule type" value="Genomic_DNA"/>
</dbReference>
<dbReference type="PROSITE" id="PS01129">
    <property type="entry name" value="PSI_RLU"/>
    <property type="match status" value="1"/>
</dbReference>
<evidence type="ECO:0000259" key="2">
    <source>
        <dbReference type="Pfam" id="PF00849"/>
    </source>
</evidence>
<comment type="caution">
    <text evidence="3">The sequence shown here is derived from an EMBL/GenBank/DDBJ whole genome shotgun (WGS) entry which is preliminary data.</text>
</comment>
<dbReference type="AlphaFoldDB" id="A0A4R2MR59"/>
<dbReference type="Gene3D" id="3.30.2350.10">
    <property type="entry name" value="Pseudouridine synthase"/>
    <property type="match status" value="1"/>
</dbReference>
<feature type="domain" description="Pseudouridine synthase RsuA/RluA-like" evidence="2">
    <location>
        <begin position="44"/>
        <end position="196"/>
    </location>
</feature>
<dbReference type="GO" id="GO:0140098">
    <property type="term" value="F:catalytic activity, acting on RNA"/>
    <property type="evidence" value="ECO:0007669"/>
    <property type="project" value="UniProtKB-ARBA"/>
</dbReference>
<evidence type="ECO:0000256" key="1">
    <source>
        <dbReference type="SAM" id="MobiDB-lite"/>
    </source>
</evidence>